<dbReference type="Pfam" id="PF13641">
    <property type="entry name" value="Glyco_tranf_2_3"/>
    <property type="match status" value="1"/>
</dbReference>
<proteinExistence type="predicted"/>
<keyword evidence="3 9" id="KW-0808">Transferase</keyword>
<dbReference type="RefSeq" id="WP_127789234.1">
    <property type="nucleotide sequence ID" value="NZ_SACL01000008.1"/>
</dbReference>
<comment type="subcellular location">
    <subcellularLocation>
        <location evidence="1">Membrane</location>
        <topology evidence="1">Multi-pass membrane protein</topology>
    </subcellularLocation>
</comment>
<evidence type="ECO:0000256" key="7">
    <source>
        <dbReference type="SAM" id="Phobius"/>
    </source>
</evidence>
<dbReference type="InterPro" id="IPR029044">
    <property type="entry name" value="Nucleotide-diphossugar_trans"/>
</dbReference>
<feature type="transmembrane region" description="Helical" evidence="7">
    <location>
        <begin position="369"/>
        <end position="389"/>
    </location>
</feature>
<feature type="transmembrane region" description="Helical" evidence="7">
    <location>
        <begin position="31"/>
        <end position="48"/>
    </location>
</feature>
<dbReference type="InterPro" id="IPR050321">
    <property type="entry name" value="Glycosyltr_2/OpgH_subfam"/>
</dbReference>
<evidence type="ECO:0000256" key="2">
    <source>
        <dbReference type="ARBA" id="ARBA00022676"/>
    </source>
</evidence>
<dbReference type="GO" id="GO:0005886">
    <property type="term" value="C:plasma membrane"/>
    <property type="evidence" value="ECO:0007669"/>
    <property type="project" value="TreeGrafter"/>
</dbReference>
<dbReference type="Proteomes" id="UP000282957">
    <property type="component" value="Unassembled WGS sequence"/>
</dbReference>
<dbReference type="OrthoDB" id="9806824at2"/>
<dbReference type="AlphaFoldDB" id="A0A437M2X1"/>
<name>A0A437M2X1_9PROT</name>
<evidence type="ECO:0000256" key="5">
    <source>
        <dbReference type="ARBA" id="ARBA00022989"/>
    </source>
</evidence>
<keyword evidence="4 7" id="KW-0812">Transmembrane</keyword>
<dbReference type="PANTHER" id="PTHR43867:SF2">
    <property type="entry name" value="CELLULOSE SYNTHASE CATALYTIC SUBUNIT A [UDP-FORMING]"/>
    <property type="match status" value="1"/>
</dbReference>
<dbReference type="EMBL" id="SACL01000008">
    <property type="protein sequence ID" value="RVT91905.1"/>
    <property type="molecule type" value="Genomic_DNA"/>
</dbReference>
<evidence type="ECO:0000313" key="10">
    <source>
        <dbReference type="Proteomes" id="UP000282957"/>
    </source>
</evidence>
<evidence type="ECO:0000256" key="4">
    <source>
        <dbReference type="ARBA" id="ARBA00022692"/>
    </source>
</evidence>
<dbReference type="GO" id="GO:0035438">
    <property type="term" value="F:cyclic-di-GMP binding"/>
    <property type="evidence" value="ECO:0007669"/>
    <property type="project" value="InterPro"/>
</dbReference>
<organism evidence="9 10">
    <name type="scientific">Rhodovarius crocodyli</name>
    <dbReference type="NCBI Taxonomy" id="1979269"/>
    <lineage>
        <taxon>Bacteria</taxon>
        <taxon>Pseudomonadati</taxon>
        <taxon>Pseudomonadota</taxon>
        <taxon>Alphaproteobacteria</taxon>
        <taxon>Acetobacterales</taxon>
        <taxon>Roseomonadaceae</taxon>
        <taxon>Rhodovarius</taxon>
    </lineage>
</organism>
<feature type="transmembrane region" description="Helical" evidence="7">
    <location>
        <begin position="6"/>
        <end position="24"/>
    </location>
</feature>
<feature type="transmembrane region" description="Helical" evidence="7">
    <location>
        <begin position="510"/>
        <end position="531"/>
    </location>
</feature>
<evidence type="ECO:0000259" key="8">
    <source>
        <dbReference type="Pfam" id="PF07238"/>
    </source>
</evidence>
<sequence>MDAMGSLVLPCLLVLCLAAVLPWVPSDNPHARFIGSMLTIVLLLRYLYWRTTETLPTPSLEPLVLLAWAFYAIELLGSLAGLILLHVLSRTLDRSAEATNHPVEGHPGGPPLIDVLIPTYNEQEEILYRTVVNALAQDYPRFRVWVLDDGRRPWLAQMCERLGAGYRTRGDNSHGKAGNMNATFQHLMTLPEPPDVIAVLDADFIATPPFLRRAAALLHDPKTALVQTPQHFFNPDPIQLNLGEPARVPDEQRFFFDVLLAAKDAHGTAFSCGTSSLVRAECLARIGGFPTESVTEDILLSVKLSGLGYRTAYLNEPLTAGLAPEGLQEYLTQRGRWCLGTMQLVRTPWGPLSRGPTPWLMRLHTLDTVLFWTVTPVLRILCILVPLLYWWTGLVVIQADIAGLVGYLGPYWLCCVIFLGWTSRGTNVPILADAMSLLVTREALRASAVGLFGSRNQKFKVTAKGATRDRQMVQWSLAGPFMLLAGLTLGGILLRVVTGPIDNTPPGIEAMTLFWSLYNIIMLCVAALMCVEAPRYRKEERFIAMEPAWATIAGKPMAVTIENLSLQGCRFSAWNLPRMQVGDRLEMAIADVGTVLAEIRGIAPATYQVLLHPDAPQRAALVRKLFSGRYRQSVSTLGPLEFAGILWRRAFR</sequence>
<evidence type="ECO:0000256" key="6">
    <source>
        <dbReference type="ARBA" id="ARBA00023136"/>
    </source>
</evidence>
<keyword evidence="2" id="KW-0328">Glycosyltransferase</keyword>
<dbReference type="InterPro" id="IPR009875">
    <property type="entry name" value="PilZ_domain"/>
</dbReference>
<accession>A0A437M2X1</accession>
<feature type="transmembrane region" description="Helical" evidence="7">
    <location>
        <begin position="68"/>
        <end position="88"/>
    </location>
</feature>
<keyword evidence="6 7" id="KW-0472">Membrane</keyword>
<dbReference type="PANTHER" id="PTHR43867">
    <property type="entry name" value="CELLULOSE SYNTHASE CATALYTIC SUBUNIT A [UDP-FORMING]"/>
    <property type="match status" value="1"/>
</dbReference>
<feature type="domain" description="PilZ" evidence="8">
    <location>
        <begin position="537"/>
        <end position="626"/>
    </location>
</feature>
<feature type="transmembrane region" description="Helical" evidence="7">
    <location>
        <begin position="401"/>
        <end position="421"/>
    </location>
</feature>
<dbReference type="CDD" id="cd06421">
    <property type="entry name" value="CESA_CelA_like"/>
    <property type="match status" value="1"/>
</dbReference>
<dbReference type="Gene3D" id="3.90.550.10">
    <property type="entry name" value="Spore Coat Polysaccharide Biosynthesis Protein SpsA, Chain A"/>
    <property type="match status" value="1"/>
</dbReference>
<dbReference type="GO" id="GO:0016758">
    <property type="term" value="F:hexosyltransferase activity"/>
    <property type="evidence" value="ECO:0007669"/>
    <property type="project" value="TreeGrafter"/>
</dbReference>
<evidence type="ECO:0000256" key="3">
    <source>
        <dbReference type="ARBA" id="ARBA00022679"/>
    </source>
</evidence>
<keyword evidence="10" id="KW-1185">Reference proteome</keyword>
<evidence type="ECO:0000256" key="1">
    <source>
        <dbReference type="ARBA" id="ARBA00004141"/>
    </source>
</evidence>
<feature type="transmembrane region" description="Helical" evidence="7">
    <location>
        <begin position="477"/>
        <end position="498"/>
    </location>
</feature>
<dbReference type="SUPFAM" id="SSF53448">
    <property type="entry name" value="Nucleotide-diphospho-sugar transferases"/>
    <property type="match status" value="1"/>
</dbReference>
<reference evidence="9 10" key="1">
    <citation type="submission" date="2019-01" db="EMBL/GenBank/DDBJ databases">
        <authorList>
            <person name="Chen W.-M."/>
        </authorList>
    </citation>
    <scope>NUCLEOTIDE SEQUENCE [LARGE SCALE GENOMIC DNA]</scope>
    <source>
        <strain evidence="9 10">CCP-6</strain>
    </source>
</reference>
<dbReference type="Pfam" id="PF07238">
    <property type="entry name" value="PilZ"/>
    <property type="match status" value="1"/>
</dbReference>
<protein>
    <submittedName>
        <fullName evidence="9">Glycosyltransferase</fullName>
    </submittedName>
</protein>
<gene>
    <name evidence="9" type="ORF">EOD42_19380</name>
</gene>
<evidence type="ECO:0000313" key="9">
    <source>
        <dbReference type="EMBL" id="RVT91905.1"/>
    </source>
</evidence>
<comment type="caution">
    <text evidence="9">The sequence shown here is derived from an EMBL/GenBank/DDBJ whole genome shotgun (WGS) entry which is preliminary data.</text>
</comment>
<keyword evidence="5 7" id="KW-1133">Transmembrane helix</keyword>